<dbReference type="SUPFAM" id="SSF55347">
    <property type="entry name" value="Glyceraldehyde-3-phosphate dehydrogenase-like, C-terminal domain"/>
    <property type="match status" value="1"/>
</dbReference>
<comment type="similarity">
    <text evidence="1">Belongs to the Gfo/Idh/MocA family.</text>
</comment>
<dbReference type="VEuPathDB" id="TriTrypDB:TcG_06704"/>
<organism evidence="5 6">
    <name type="scientific">Trypanosoma cruzi</name>
    <dbReference type="NCBI Taxonomy" id="5693"/>
    <lineage>
        <taxon>Eukaryota</taxon>
        <taxon>Discoba</taxon>
        <taxon>Euglenozoa</taxon>
        <taxon>Kinetoplastea</taxon>
        <taxon>Metakinetoplastina</taxon>
        <taxon>Trypanosomatida</taxon>
        <taxon>Trypanosomatidae</taxon>
        <taxon>Trypanosoma</taxon>
        <taxon>Schizotrypanum</taxon>
    </lineage>
</organism>
<sequence length="499" mass="56567">MQDGLFLSHVLKYICPANNIYLYIRQTLLMLRKCHRLHDSITFVIFILARSVACCFSRGIHEGDRHTHTHADRKKKKGRVWRGEREIGRAVFTIIIIIMAPSPKTRIRVGVIGAAKVLRETWIAIHEAKHEITIVGCRDKLRGEKFVDELNAFIPFAKKPLVEDYETVVASSNVDVVYIPIPVTARHKWVLECAKHRKHVVCEKPTAVSSLVLQEWLRHFAAKRLLFVDGTMLSHGRRVQDVRLALREIGKLRRMEAHFAFLASEEFLQSDIRLNPAQEPMGALGDVGWYCVRYFLHMVEFVLPDAVMGRVAQCSGPKNGISAFSGELLFTVEGEPVVATFFCTYHAAYEQLVRIKGDDGIITVYGAIKPTDEDAPTFSIERNSFEGSEGTLSFHRNVEKRRCDEDYTFQMVQLWRDVGLALMRIDPEEPLVVVPEKSEQWARMAFTTQYVCDKLMESARKSAELASSLSLVDNNNGNNTGRKETAPTQTPAASEEVHA</sequence>
<protein>
    <submittedName>
        <fullName evidence="5">Putative oxidoreductase-like protein</fullName>
    </submittedName>
</protein>
<dbReference type="VEuPathDB" id="TriTrypDB:ECC02_002157"/>
<reference evidence="5 6" key="1">
    <citation type="journal article" date="2018" name="Microb. Genom.">
        <title>Expanding an expanded genome: long-read sequencing of Trypanosoma cruzi.</title>
        <authorList>
            <person name="Berna L."/>
            <person name="Rodriguez M."/>
            <person name="Chiribao M.L."/>
            <person name="Parodi-Talice A."/>
            <person name="Pita S."/>
            <person name="Rijo G."/>
            <person name="Alvarez-Valin F."/>
            <person name="Robello C."/>
        </authorList>
    </citation>
    <scope>NUCLEOTIDE SEQUENCE [LARGE SCALE GENOMIC DNA]</scope>
    <source>
        <strain evidence="5 6">Dm28c</strain>
    </source>
</reference>
<dbReference type="VEuPathDB" id="TriTrypDB:TcCL_ESM06074"/>
<dbReference type="Gene3D" id="3.30.360.10">
    <property type="entry name" value="Dihydrodipicolinate Reductase, domain 2"/>
    <property type="match status" value="1"/>
</dbReference>
<dbReference type="VEuPathDB" id="TriTrypDB:Tc_MARK_9326"/>
<evidence type="ECO:0000256" key="1">
    <source>
        <dbReference type="ARBA" id="ARBA00010928"/>
    </source>
</evidence>
<dbReference type="VEuPathDB" id="TriTrypDB:TcCLB.508045.90"/>
<dbReference type="PANTHER" id="PTHR46368">
    <property type="match status" value="1"/>
</dbReference>
<feature type="domain" description="Gfo/Idh/MocA-like oxidoreductase N-terminal" evidence="3">
    <location>
        <begin position="107"/>
        <end position="222"/>
    </location>
</feature>
<evidence type="ECO:0000259" key="4">
    <source>
        <dbReference type="Pfam" id="PF22725"/>
    </source>
</evidence>
<evidence type="ECO:0000313" key="5">
    <source>
        <dbReference type="EMBL" id="PWU97219.1"/>
    </source>
</evidence>
<dbReference type="InterPro" id="IPR000683">
    <property type="entry name" value="Gfo/Idh/MocA-like_OxRdtase_N"/>
</dbReference>
<dbReference type="VEuPathDB" id="TriTrypDB:TCDM_14385"/>
<comment type="caution">
    <text evidence="5">The sequence shown here is derived from an EMBL/GenBank/DDBJ whole genome shotgun (WGS) entry which is preliminary data.</text>
</comment>
<accession>A0A2V2VL99</accession>
<gene>
    <name evidence="5" type="ORF">C4B63_16g23</name>
</gene>
<dbReference type="VEuPathDB" id="TriTrypDB:C4B63_16g23"/>
<dbReference type="VEuPathDB" id="TriTrypDB:TCSYLVIO_000051"/>
<dbReference type="Pfam" id="PF22725">
    <property type="entry name" value="GFO_IDH_MocA_C3"/>
    <property type="match status" value="1"/>
</dbReference>
<dbReference type="Proteomes" id="UP000246121">
    <property type="component" value="Unassembled WGS sequence"/>
</dbReference>
<dbReference type="GO" id="GO:0000166">
    <property type="term" value="F:nucleotide binding"/>
    <property type="evidence" value="ECO:0007669"/>
    <property type="project" value="InterPro"/>
</dbReference>
<evidence type="ECO:0000259" key="3">
    <source>
        <dbReference type="Pfam" id="PF01408"/>
    </source>
</evidence>
<name>A0A2V2VL99_TRYCR</name>
<dbReference type="VEuPathDB" id="TriTrypDB:TcYC6_0031270"/>
<dbReference type="VEuPathDB" id="TriTrypDB:C3747_53g28"/>
<proteinExistence type="inferred from homology"/>
<feature type="compositionally biased region" description="Polar residues" evidence="2">
    <location>
        <begin position="470"/>
        <end position="492"/>
    </location>
</feature>
<dbReference type="InterPro" id="IPR036291">
    <property type="entry name" value="NAD(P)-bd_dom_sf"/>
</dbReference>
<dbReference type="AlphaFoldDB" id="A0A2V2VL99"/>
<dbReference type="SUPFAM" id="SSF51735">
    <property type="entry name" value="NAD(P)-binding Rossmann-fold domains"/>
    <property type="match status" value="1"/>
</dbReference>
<dbReference type="PANTHER" id="PTHR46368:SF4">
    <property type="entry name" value="OS10G0403700 PROTEIN"/>
    <property type="match status" value="1"/>
</dbReference>
<evidence type="ECO:0000313" key="6">
    <source>
        <dbReference type="Proteomes" id="UP000246121"/>
    </source>
</evidence>
<feature type="domain" description="GFO/IDH/MocA-like oxidoreductase" evidence="4">
    <location>
        <begin position="247"/>
        <end position="362"/>
    </location>
</feature>
<dbReference type="VEuPathDB" id="TriTrypDB:BCY84_07909"/>
<evidence type="ECO:0000256" key="2">
    <source>
        <dbReference type="SAM" id="MobiDB-lite"/>
    </source>
</evidence>
<dbReference type="VEuPathDB" id="TriTrypDB:TcCLB.504427.150"/>
<dbReference type="Pfam" id="PF01408">
    <property type="entry name" value="GFO_IDH_MocA"/>
    <property type="match status" value="1"/>
</dbReference>
<dbReference type="Gene3D" id="3.40.50.720">
    <property type="entry name" value="NAD(P)-binding Rossmann-like Domain"/>
    <property type="match status" value="1"/>
</dbReference>
<dbReference type="VEuPathDB" id="TriTrypDB:TcBrA4_0138110"/>
<dbReference type="InterPro" id="IPR055170">
    <property type="entry name" value="GFO_IDH_MocA-like_dom"/>
</dbReference>
<feature type="region of interest" description="Disordered" evidence="2">
    <location>
        <begin position="470"/>
        <end position="499"/>
    </location>
</feature>
<dbReference type="EMBL" id="PRFA01000016">
    <property type="protein sequence ID" value="PWU97219.1"/>
    <property type="molecule type" value="Genomic_DNA"/>
</dbReference>